<dbReference type="Proteomes" id="UP000248764">
    <property type="component" value="Unassembled WGS sequence"/>
</dbReference>
<protein>
    <submittedName>
        <fullName evidence="1">Uncharacterized protein</fullName>
    </submittedName>
</protein>
<reference evidence="1 2" key="1">
    <citation type="submission" date="2018-01" db="EMBL/GenBank/DDBJ databases">
        <title>Draft genome sequence of Jiangella sp. GTF31.</title>
        <authorList>
            <person name="Sahin N."/>
            <person name="Ay H."/>
            <person name="Saygin H."/>
        </authorList>
    </citation>
    <scope>NUCLEOTIDE SEQUENCE [LARGE SCALE GENOMIC DNA]</scope>
    <source>
        <strain evidence="1 2">GTF31</strain>
    </source>
</reference>
<name>A0A2W2BRQ6_9ACTN</name>
<dbReference type="EMBL" id="POTW01000028">
    <property type="protein sequence ID" value="PZF83114.1"/>
    <property type="molecule type" value="Genomic_DNA"/>
</dbReference>
<keyword evidence="2" id="KW-1185">Reference proteome</keyword>
<accession>A0A2W2BRQ6</accession>
<evidence type="ECO:0000313" key="1">
    <source>
        <dbReference type="EMBL" id="PZF83114.1"/>
    </source>
</evidence>
<sequence length="204" mass="22255">MTFDPAKVPGGDIAAWGAECREKALRGVQDGDWRPIYDWTKSWIGWGGGAWLPDTWILYAVSALVQGKPRIAIHALDLGLKTWLVGTADRAALTWCRGVIVMDRLADPKTALLDLEDSVVDVPAWVEPLAGRRLEHCRDAAAASRKRVASVGPRPAYEGLESAVQVVAPPVGERVDGERPEVWSAVESFFRSTPRRDQSGTVAT</sequence>
<proteinExistence type="predicted"/>
<gene>
    <name evidence="1" type="ORF">C1I92_13580</name>
</gene>
<evidence type="ECO:0000313" key="2">
    <source>
        <dbReference type="Proteomes" id="UP000248764"/>
    </source>
</evidence>
<comment type="caution">
    <text evidence="1">The sequence shown here is derived from an EMBL/GenBank/DDBJ whole genome shotgun (WGS) entry which is preliminary data.</text>
</comment>
<dbReference type="AlphaFoldDB" id="A0A2W2BRQ6"/>
<dbReference type="RefSeq" id="WP_111255199.1">
    <property type="nucleotide sequence ID" value="NZ_POTW01000028.1"/>
</dbReference>
<organism evidence="1 2">
    <name type="scientific">Jiangella anatolica</name>
    <dbReference type="NCBI Taxonomy" id="2670374"/>
    <lineage>
        <taxon>Bacteria</taxon>
        <taxon>Bacillati</taxon>
        <taxon>Actinomycetota</taxon>
        <taxon>Actinomycetes</taxon>
        <taxon>Jiangellales</taxon>
        <taxon>Jiangellaceae</taxon>
        <taxon>Jiangella</taxon>
    </lineage>
</organism>